<dbReference type="GO" id="GO:0051213">
    <property type="term" value="F:dioxygenase activity"/>
    <property type="evidence" value="ECO:0007669"/>
    <property type="project" value="UniProtKB-KW"/>
</dbReference>
<evidence type="ECO:0000313" key="4">
    <source>
        <dbReference type="Proteomes" id="UP000189818"/>
    </source>
</evidence>
<proteinExistence type="predicted"/>
<dbReference type="InterPro" id="IPR004360">
    <property type="entry name" value="Glyas_Fos-R_dOase_dom"/>
</dbReference>
<dbReference type="EMBL" id="FUYM01000011">
    <property type="protein sequence ID" value="SKC00804.1"/>
    <property type="molecule type" value="Genomic_DNA"/>
</dbReference>
<dbReference type="InterPro" id="IPR051785">
    <property type="entry name" value="MMCE/EMCE_epimerase"/>
</dbReference>
<dbReference type="AlphaFoldDB" id="A0A1T5FXM3"/>
<organism evidence="3 4">
    <name type="scientific">Rhizorhabdus histidinilytica</name>
    <dbReference type="NCBI Taxonomy" id="439228"/>
    <lineage>
        <taxon>Bacteria</taxon>
        <taxon>Pseudomonadati</taxon>
        <taxon>Pseudomonadota</taxon>
        <taxon>Alphaproteobacteria</taxon>
        <taxon>Sphingomonadales</taxon>
        <taxon>Sphingomonadaceae</taxon>
        <taxon>Rhizorhabdus</taxon>
    </lineage>
</organism>
<sequence>MIRGVHHLAVSTPDLDRFVDHYRRWFGFECCGGGAWERGNERIDTMVGLKDSAARYQMLRLGNLYVEVFEYSAPRGEAVRPRMCDHGLIHLCLYCDDVFAEYERLTALGMEFNGPPGGSAATRATYGRDCDGNVVELLQIVDEGCGFGFDRAKALEPSA</sequence>
<accession>A0A1T5FXM3</accession>
<reference evidence="4" key="1">
    <citation type="submission" date="2017-02" db="EMBL/GenBank/DDBJ databases">
        <authorList>
            <person name="Varghese N."/>
            <person name="Submissions S."/>
        </authorList>
    </citation>
    <scope>NUCLEOTIDE SEQUENCE [LARGE SCALE GENOMIC DNA]</scope>
    <source>
        <strain evidence="4">UM2</strain>
    </source>
</reference>
<dbReference type="GO" id="GO:0004493">
    <property type="term" value="F:methylmalonyl-CoA epimerase activity"/>
    <property type="evidence" value="ECO:0007669"/>
    <property type="project" value="TreeGrafter"/>
</dbReference>
<dbReference type="InterPro" id="IPR029068">
    <property type="entry name" value="Glyas_Bleomycin-R_OHBP_Dase"/>
</dbReference>
<protein>
    <submittedName>
        <fullName evidence="3">Catechol 2,3-dioxygenase</fullName>
    </submittedName>
</protein>
<feature type="domain" description="VOC" evidence="2">
    <location>
        <begin position="4"/>
        <end position="140"/>
    </location>
</feature>
<dbReference type="Pfam" id="PF00903">
    <property type="entry name" value="Glyoxalase"/>
    <property type="match status" value="1"/>
</dbReference>
<dbReference type="Gene3D" id="3.10.180.10">
    <property type="entry name" value="2,3-Dihydroxybiphenyl 1,2-Dioxygenase, domain 1"/>
    <property type="match status" value="1"/>
</dbReference>
<dbReference type="Proteomes" id="UP000189818">
    <property type="component" value="Unassembled WGS sequence"/>
</dbReference>
<name>A0A1T5FXM3_9SPHN</name>
<keyword evidence="1" id="KW-0479">Metal-binding</keyword>
<evidence type="ECO:0000259" key="2">
    <source>
        <dbReference type="PROSITE" id="PS51819"/>
    </source>
</evidence>
<gene>
    <name evidence="3" type="ORF">SAMN06295920_11123</name>
</gene>
<dbReference type="GO" id="GO:0046872">
    <property type="term" value="F:metal ion binding"/>
    <property type="evidence" value="ECO:0007669"/>
    <property type="project" value="UniProtKB-KW"/>
</dbReference>
<dbReference type="SUPFAM" id="SSF54593">
    <property type="entry name" value="Glyoxalase/Bleomycin resistance protein/Dihydroxybiphenyl dioxygenase"/>
    <property type="match status" value="1"/>
</dbReference>
<dbReference type="PROSITE" id="PS51819">
    <property type="entry name" value="VOC"/>
    <property type="match status" value="1"/>
</dbReference>
<dbReference type="PANTHER" id="PTHR43048">
    <property type="entry name" value="METHYLMALONYL-COA EPIMERASE"/>
    <property type="match status" value="1"/>
</dbReference>
<keyword evidence="3" id="KW-0223">Dioxygenase</keyword>
<dbReference type="InterPro" id="IPR037523">
    <property type="entry name" value="VOC_core"/>
</dbReference>
<evidence type="ECO:0000313" key="3">
    <source>
        <dbReference type="EMBL" id="SKC00804.1"/>
    </source>
</evidence>
<dbReference type="STRING" id="439228.SAMN06295920_11123"/>
<dbReference type="OrthoDB" id="9795618at2"/>
<dbReference type="RefSeq" id="WP_079650039.1">
    <property type="nucleotide sequence ID" value="NZ_FUYM01000011.1"/>
</dbReference>
<evidence type="ECO:0000256" key="1">
    <source>
        <dbReference type="ARBA" id="ARBA00022723"/>
    </source>
</evidence>
<dbReference type="GO" id="GO:0046491">
    <property type="term" value="P:L-methylmalonyl-CoA metabolic process"/>
    <property type="evidence" value="ECO:0007669"/>
    <property type="project" value="TreeGrafter"/>
</dbReference>
<keyword evidence="4" id="KW-1185">Reference proteome</keyword>
<keyword evidence="3" id="KW-0560">Oxidoreductase</keyword>
<dbReference type="PANTHER" id="PTHR43048:SF6">
    <property type="entry name" value="BLR8189 PROTEIN"/>
    <property type="match status" value="1"/>
</dbReference>